<name>A0AAV7MJA1_PLEWA</name>
<reference evidence="1" key="1">
    <citation type="journal article" date="2022" name="bioRxiv">
        <title>Sequencing and chromosome-scale assembly of the giantPleurodeles waltlgenome.</title>
        <authorList>
            <person name="Brown T."/>
            <person name="Elewa A."/>
            <person name="Iarovenko S."/>
            <person name="Subramanian E."/>
            <person name="Araus A.J."/>
            <person name="Petzold A."/>
            <person name="Susuki M."/>
            <person name="Suzuki K.-i.T."/>
            <person name="Hayashi T."/>
            <person name="Toyoda A."/>
            <person name="Oliveira C."/>
            <person name="Osipova E."/>
            <person name="Leigh N.D."/>
            <person name="Simon A."/>
            <person name="Yun M.H."/>
        </authorList>
    </citation>
    <scope>NUCLEOTIDE SEQUENCE</scope>
    <source>
        <strain evidence="1">20211129_DDA</strain>
        <tissue evidence="1">Liver</tissue>
    </source>
</reference>
<comment type="caution">
    <text evidence="1">The sequence shown here is derived from an EMBL/GenBank/DDBJ whole genome shotgun (WGS) entry which is preliminary data.</text>
</comment>
<gene>
    <name evidence="1" type="ORF">NDU88_007121</name>
</gene>
<protein>
    <submittedName>
        <fullName evidence="1">Uncharacterized protein</fullName>
    </submittedName>
</protein>
<dbReference type="Proteomes" id="UP001066276">
    <property type="component" value="Chromosome 10"/>
</dbReference>
<evidence type="ECO:0000313" key="2">
    <source>
        <dbReference type="Proteomes" id="UP001066276"/>
    </source>
</evidence>
<accession>A0AAV7MJA1</accession>
<organism evidence="1 2">
    <name type="scientific">Pleurodeles waltl</name>
    <name type="common">Iberian ribbed newt</name>
    <dbReference type="NCBI Taxonomy" id="8319"/>
    <lineage>
        <taxon>Eukaryota</taxon>
        <taxon>Metazoa</taxon>
        <taxon>Chordata</taxon>
        <taxon>Craniata</taxon>
        <taxon>Vertebrata</taxon>
        <taxon>Euteleostomi</taxon>
        <taxon>Amphibia</taxon>
        <taxon>Batrachia</taxon>
        <taxon>Caudata</taxon>
        <taxon>Salamandroidea</taxon>
        <taxon>Salamandridae</taxon>
        <taxon>Pleurodelinae</taxon>
        <taxon>Pleurodeles</taxon>
    </lineage>
</organism>
<keyword evidence="2" id="KW-1185">Reference proteome</keyword>
<evidence type="ECO:0000313" key="1">
    <source>
        <dbReference type="EMBL" id="KAJ1102063.1"/>
    </source>
</evidence>
<dbReference type="AlphaFoldDB" id="A0AAV7MJA1"/>
<sequence>MSRQVAVTGSTQRALSSVHYRAPLAEDQAVSFTFVSPFIAQTELRSSHGERSLGSQCLLSLLSSGCSEFRDGPSRPVLSHMLCLALPPPPLVHLASSMRPRGTLIFLAALRRSLSARSARAQAPLGASISRPIRYFRFGFVARGTGPRTWPCGVLSAGMGDAHRYLLRLWPRGTARRAFQAVACVAEPHNPMRGFSGGSGLQLWCCLHSGVRIGEGF</sequence>
<proteinExistence type="predicted"/>
<dbReference type="EMBL" id="JANPWB010000014">
    <property type="protein sequence ID" value="KAJ1102063.1"/>
    <property type="molecule type" value="Genomic_DNA"/>
</dbReference>